<name>A0A914ZA76_9BILA</name>
<feature type="region of interest" description="Disordered" evidence="1">
    <location>
        <begin position="92"/>
        <end position="125"/>
    </location>
</feature>
<protein>
    <submittedName>
        <fullName evidence="3">Uncharacterized protein</fullName>
    </submittedName>
</protein>
<evidence type="ECO:0000256" key="1">
    <source>
        <dbReference type="SAM" id="MobiDB-lite"/>
    </source>
</evidence>
<evidence type="ECO:0000313" key="2">
    <source>
        <dbReference type="Proteomes" id="UP000887577"/>
    </source>
</evidence>
<feature type="compositionally biased region" description="Polar residues" evidence="1">
    <location>
        <begin position="16"/>
        <end position="25"/>
    </location>
</feature>
<reference evidence="3" key="1">
    <citation type="submission" date="2022-11" db="UniProtKB">
        <authorList>
            <consortium name="WormBaseParasite"/>
        </authorList>
    </citation>
    <scope>IDENTIFICATION</scope>
</reference>
<dbReference type="WBParaSite" id="PSU_v2.g8691.t1">
    <property type="protein sequence ID" value="PSU_v2.g8691.t1"/>
    <property type="gene ID" value="PSU_v2.g8691"/>
</dbReference>
<accession>A0A914ZA76</accession>
<keyword evidence="2" id="KW-1185">Reference proteome</keyword>
<sequence length="159" mass="18290">MGDQDAASFTPPLRNPSPSTIRSNNSSYQPKSSKRSSTDDIDGPITSGPAKMAKDTAKLVLLDNSKSMKKVAEAFTSNAAKRAKVLETISSTREEKHELEKKREEERHRAEIEKFQQQQRHADEKHKLEMERAKIQMEKEQIEIQKLKLELEQMKRQQQ</sequence>
<evidence type="ECO:0000313" key="3">
    <source>
        <dbReference type="WBParaSite" id="PSU_v2.g8691.t1"/>
    </source>
</evidence>
<dbReference type="Proteomes" id="UP000887577">
    <property type="component" value="Unplaced"/>
</dbReference>
<dbReference type="AlphaFoldDB" id="A0A914ZA76"/>
<organism evidence="2 3">
    <name type="scientific">Panagrolaimus superbus</name>
    <dbReference type="NCBI Taxonomy" id="310955"/>
    <lineage>
        <taxon>Eukaryota</taxon>
        <taxon>Metazoa</taxon>
        <taxon>Ecdysozoa</taxon>
        <taxon>Nematoda</taxon>
        <taxon>Chromadorea</taxon>
        <taxon>Rhabditida</taxon>
        <taxon>Tylenchina</taxon>
        <taxon>Panagrolaimomorpha</taxon>
        <taxon>Panagrolaimoidea</taxon>
        <taxon>Panagrolaimidae</taxon>
        <taxon>Panagrolaimus</taxon>
    </lineage>
</organism>
<proteinExistence type="predicted"/>
<feature type="region of interest" description="Disordered" evidence="1">
    <location>
        <begin position="1"/>
        <end position="53"/>
    </location>
</feature>